<dbReference type="EMBL" id="CP063137">
    <property type="protein sequence ID" value="QOU22954.1"/>
    <property type="molecule type" value="Genomic_DNA"/>
</dbReference>
<dbReference type="RefSeq" id="XP_041139447.1">
    <property type="nucleotide sequence ID" value="XM_041281656.1"/>
</dbReference>
<reference evidence="2" key="1">
    <citation type="submission" date="2020-10" db="EMBL/GenBank/DDBJ databases">
        <authorList>
            <person name="Palmer J.M."/>
        </authorList>
    </citation>
    <scope>NUCLEOTIDE SEQUENCE</scope>
    <source>
        <strain evidence="2">UCD 2041</strain>
    </source>
</reference>
<evidence type="ECO:0000256" key="1">
    <source>
        <dbReference type="SAM" id="MobiDB-lite"/>
    </source>
</evidence>
<reference evidence="2" key="2">
    <citation type="journal article" name="BMC Genomics">
        <title>New genome assemblies reveal patterns of domestication and adaptation across Brettanomyces (Dekkera) species.</title>
        <authorList>
            <person name="Roach M.J."/>
            <person name="Borneman A.R."/>
        </authorList>
    </citation>
    <scope>NUCLEOTIDE SEQUENCE</scope>
    <source>
        <strain evidence="2">UCD 2041</strain>
    </source>
</reference>
<sequence length="511" mass="58998">MSINGKGLGNINSDPNPREQRSTETDGGVLFQSNVNDVDEKNKSAVSIMRRMHLHNNDDKQAPGSEQNVEHENEEFKKELKPISHGKNKEKDITKETNEHDAAILWKDISHDLVKPSNNPLSKDHLISKDENLKSPDDKEQHLSAKDPRSAKTLANTDNEFSENSGFTHDFGENVFDATDNFNQPLGKKKMSVFGQDSVLSKESDAENQPSNEFENDDWDSSEEEEYKELCLRKEELMRLKTELRENLKKPKLVERTRNFKLDTYLQHCQLLQNYSHLPSLDINQRLELVKMFYPKMVIRDVILKKQSPSYCTLVFTLIFPQVIKFKVDLTFDSGEVIRSLKITMGQNIFVNSECKEITELAIYCRKRADISLFMFSMNSFVDLFRERTALWVDLFVSYFHKSIRINSMVSKEHQNDNLRLLGYSVLKNSRTFDFILPTQELIINYGFYFPVHPNYCDISFVGDCNSFLTCVLYTEDKGKDKILDLTSTLNGLVKVEGLYNGCCRLLNSLK</sequence>
<dbReference type="GeneID" id="64575067"/>
<feature type="compositionally biased region" description="Basic and acidic residues" evidence="1">
    <location>
        <begin position="68"/>
        <end position="97"/>
    </location>
</feature>
<dbReference type="Proteomes" id="UP000663131">
    <property type="component" value="Chromosome 9"/>
</dbReference>
<gene>
    <name evidence="2" type="ORF">BRETT_003143</name>
</gene>
<dbReference type="AlphaFoldDB" id="A0A871REG8"/>
<evidence type="ECO:0000313" key="3">
    <source>
        <dbReference type="Proteomes" id="UP000663131"/>
    </source>
</evidence>
<feature type="region of interest" description="Disordered" evidence="1">
    <location>
        <begin position="109"/>
        <end position="153"/>
    </location>
</feature>
<feature type="compositionally biased region" description="Basic and acidic residues" evidence="1">
    <location>
        <begin position="122"/>
        <end position="150"/>
    </location>
</feature>
<dbReference type="OrthoDB" id="3998026at2759"/>
<organism evidence="2 3">
    <name type="scientific">Dekkera bruxellensis</name>
    <name type="common">Brettanomyces custersii</name>
    <dbReference type="NCBI Taxonomy" id="5007"/>
    <lineage>
        <taxon>Eukaryota</taxon>
        <taxon>Fungi</taxon>
        <taxon>Dikarya</taxon>
        <taxon>Ascomycota</taxon>
        <taxon>Saccharomycotina</taxon>
        <taxon>Pichiomycetes</taxon>
        <taxon>Pichiales</taxon>
        <taxon>Pichiaceae</taxon>
        <taxon>Brettanomyces</taxon>
    </lineage>
</organism>
<dbReference type="KEGG" id="bbrx:BRETT_003143"/>
<accession>A0A871REG8</accession>
<feature type="region of interest" description="Disordered" evidence="1">
    <location>
        <begin position="199"/>
        <end position="222"/>
    </location>
</feature>
<protein>
    <submittedName>
        <fullName evidence="2">Uncharacterized protein</fullName>
    </submittedName>
</protein>
<proteinExistence type="predicted"/>
<name>A0A871REG8_DEKBR</name>
<evidence type="ECO:0000313" key="2">
    <source>
        <dbReference type="EMBL" id="QOU22954.1"/>
    </source>
</evidence>
<feature type="region of interest" description="Disordered" evidence="1">
    <location>
        <begin position="1"/>
        <end position="97"/>
    </location>
</feature>